<dbReference type="Gene3D" id="2.60.40.1210">
    <property type="entry name" value="Cellobiose dehydrogenase, cytochrome domain"/>
    <property type="match status" value="1"/>
</dbReference>
<dbReference type="Gene3D" id="3.20.20.330">
    <property type="entry name" value="Homocysteine-binding-like domain"/>
    <property type="match status" value="1"/>
</dbReference>
<dbReference type="Proteomes" id="UP000559256">
    <property type="component" value="Unassembled WGS sequence"/>
</dbReference>
<dbReference type="InterPro" id="IPR003726">
    <property type="entry name" value="HCY_dom"/>
</dbReference>
<dbReference type="Gene3D" id="1.20.120.1770">
    <property type="match status" value="1"/>
</dbReference>
<dbReference type="PANTHER" id="PTHR46015">
    <property type="entry name" value="ZGC:172121"/>
    <property type="match status" value="1"/>
</dbReference>
<name>A0A8H5C9M9_9AGAR</name>
<dbReference type="OrthoDB" id="19261at2759"/>
<evidence type="ECO:0000256" key="3">
    <source>
        <dbReference type="ARBA" id="ARBA00022723"/>
    </source>
</evidence>
<organism evidence="9 10">
    <name type="scientific">Tetrapyrgos nigripes</name>
    <dbReference type="NCBI Taxonomy" id="182062"/>
    <lineage>
        <taxon>Eukaryota</taxon>
        <taxon>Fungi</taxon>
        <taxon>Dikarya</taxon>
        <taxon>Basidiomycota</taxon>
        <taxon>Agaricomycotina</taxon>
        <taxon>Agaricomycetes</taxon>
        <taxon>Agaricomycetidae</taxon>
        <taxon>Agaricales</taxon>
        <taxon>Marasmiineae</taxon>
        <taxon>Marasmiaceae</taxon>
        <taxon>Tetrapyrgos</taxon>
    </lineage>
</organism>
<dbReference type="EMBL" id="JAACJM010000212">
    <property type="protein sequence ID" value="KAF5337670.1"/>
    <property type="molecule type" value="Genomic_DNA"/>
</dbReference>
<evidence type="ECO:0000256" key="7">
    <source>
        <dbReference type="SAM" id="Phobius"/>
    </source>
</evidence>
<feature type="region of interest" description="Disordered" evidence="6">
    <location>
        <begin position="1"/>
        <end position="44"/>
    </location>
</feature>
<evidence type="ECO:0000256" key="2">
    <source>
        <dbReference type="ARBA" id="ARBA00022679"/>
    </source>
</evidence>
<dbReference type="GO" id="GO:0032259">
    <property type="term" value="P:methylation"/>
    <property type="evidence" value="ECO:0007669"/>
    <property type="project" value="UniProtKB-KW"/>
</dbReference>
<evidence type="ECO:0000259" key="8">
    <source>
        <dbReference type="PROSITE" id="PS50970"/>
    </source>
</evidence>
<keyword evidence="2" id="KW-0808">Transferase</keyword>
<comment type="caution">
    <text evidence="5">Lacks conserved residue(s) required for the propagation of feature annotation.</text>
</comment>
<dbReference type="GO" id="GO:0009086">
    <property type="term" value="P:methionine biosynthetic process"/>
    <property type="evidence" value="ECO:0007669"/>
    <property type="project" value="TreeGrafter"/>
</dbReference>
<dbReference type="PANTHER" id="PTHR46015:SF1">
    <property type="entry name" value="HOMOCYSTEINE S-METHYLTRANSFERASE-LIKE ISOFORM 1"/>
    <property type="match status" value="1"/>
</dbReference>
<sequence length="601" mass="65201">MRFALASHGDHDAYGDDDGPSNSSSTNTSSTNSSTAAGTTQTGGQTCSSLMCITGIVNGSNVDCWYCFSDFEASSLTSVAGTLASTGRTPGWMAIGIIMAASVVSLMTGSPMVIMWSNSDGSITLSQRQAPGEIEPTVVSNPPRVATLLESASSTITRQSDGKTTQQLIWAFSTQNPGDSAKDATLVQHLDSGPLTVDLTGTVSSGNSSSDNDTGGSIDTPLKPYQKLIIAHGVLLARYWRTFSPRWYTGHWLAQFGIAGPIIVTGFALGVQSVASQPGTHLDDDHKCMLGAFIHFIKFKRFIGRPPQNYLHAILGLLIIAFALKQVRNGYKVEWPKTGRDPLPKSTDTVWYIWVVLLPVLYAAGLAFLPKQYRQEAESRAKRINMDSIFENKTVILDGGFGTTLESTFHLDISNTPLWSAKAVMEEPDVIVQAHLGFLRAGSDVILTSTYQCSYHTFERAGYSVAEARRIFIKSVELALEARKRFYEENNGTSCRTIRIALSLGSFGAALSPAQEFDGYYPPPYGPVGFSPDGNNINAFGDADDELERKAVEALTNFHLERLLICFEERSVWDGIDCIAFETVPLLREINGHTEGDGYSG</sequence>
<feature type="transmembrane region" description="Helical" evidence="7">
    <location>
        <begin position="92"/>
        <end position="116"/>
    </location>
</feature>
<keyword evidence="10" id="KW-1185">Reference proteome</keyword>
<evidence type="ECO:0000256" key="4">
    <source>
        <dbReference type="ARBA" id="ARBA00022833"/>
    </source>
</evidence>
<dbReference type="Pfam" id="PF02574">
    <property type="entry name" value="S-methyl_trans"/>
    <property type="match status" value="1"/>
</dbReference>
<keyword evidence="4" id="KW-0862">Zinc</keyword>
<evidence type="ECO:0000256" key="5">
    <source>
        <dbReference type="PROSITE-ProRule" id="PRU00333"/>
    </source>
</evidence>
<dbReference type="SUPFAM" id="SSF49344">
    <property type="entry name" value="CBD9-like"/>
    <property type="match status" value="1"/>
</dbReference>
<dbReference type="GO" id="GO:0008898">
    <property type="term" value="F:S-adenosylmethionine-homocysteine S-methyltransferase activity"/>
    <property type="evidence" value="ECO:0007669"/>
    <property type="project" value="TreeGrafter"/>
</dbReference>
<proteinExistence type="predicted"/>
<keyword evidence="7" id="KW-1133">Transmembrane helix</keyword>
<dbReference type="AlphaFoldDB" id="A0A8H5C9M9"/>
<evidence type="ECO:0000313" key="9">
    <source>
        <dbReference type="EMBL" id="KAF5337670.1"/>
    </source>
</evidence>
<comment type="caution">
    <text evidence="9">The sequence shown here is derived from an EMBL/GenBank/DDBJ whole genome shotgun (WGS) entry which is preliminary data.</text>
</comment>
<feature type="transmembrane region" description="Helical" evidence="7">
    <location>
        <begin position="351"/>
        <end position="370"/>
    </location>
</feature>
<evidence type="ECO:0000313" key="10">
    <source>
        <dbReference type="Proteomes" id="UP000559256"/>
    </source>
</evidence>
<dbReference type="SUPFAM" id="SSF82282">
    <property type="entry name" value="Homocysteine S-methyltransferase"/>
    <property type="match status" value="1"/>
</dbReference>
<reference evidence="9 10" key="1">
    <citation type="journal article" date="2020" name="ISME J.">
        <title>Uncovering the hidden diversity of litter-decomposition mechanisms in mushroom-forming fungi.</title>
        <authorList>
            <person name="Floudas D."/>
            <person name="Bentzer J."/>
            <person name="Ahren D."/>
            <person name="Johansson T."/>
            <person name="Persson P."/>
            <person name="Tunlid A."/>
        </authorList>
    </citation>
    <scope>NUCLEOTIDE SEQUENCE [LARGE SCALE GENOMIC DNA]</scope>
    <source>
        <strain evidence="9 10">CBS 291.85</strain>
    </source>
</reference>
<dbReference type="GO" id="GO:0033528">
    <property type="term" value="P:S-methylmethionine cycle"/>
    <property type="evidence" value="ECO:0007669"/>
    <property type="project" value="TreeGrafter"/>
</dbReference>
<keyword evidence="1" id="KW-0489">Methyltransferase</keyword>
<gene>
    <name evidence="9" type="ORF">D9758_013029</name>
</gene>
<dbReference type="InterPro" id="IPR036589">
    <property type="entry name" value="HCY_dom_sf"/>
</dbReference>
<feature type="domain" description="Hcy-binding" evidence="8">
    <location>
        <begin position="383"/>
        <end position="601"/>
    </location>
</feature>
<accession>A0A8H5C9M9</accession>
<keyword evidence="3" id="KW-0479">Metal-binding</keyword>
<feature type="compositionally biased region" description="Low complexity" evidence="6">
    <location>
        <begin position="21"/>
        <end position="44"/>
    </location>
</feature>
<dbReference type="GO" id="GO:0046872">
    <property type="term" value="F:metal ion binding"/>
    <property type="evidence" value="ECO:0007669"/>
    <property type="project" value="UniProtKB-KW"/>
</dbReference>
<dbReference type="CDD" id="cd09630">
    <property type="entry name" value="CDH_like_cytochrome"/>
    <property type="match status" value="1"/>
</dbReference>
<dbReference type="InterPro" id="IPR051486">
    <property type="entry name" value="Hcy_S-methyltransferase"/>
</dbReference>
<evidence type="ECO:0000256" key="1">
    <source>
        <dbReference type="ARBA" id="ARBA00022603"/>
    </source>
</evidence>
<dbReference type="InterPro" id="IPR015920">
    <property type="entry name" value="Cellobiose_DH-like_cyt"/>
</dbReference>
<keyword evidence="7" id="KW-0472">Membrane</keyword>
<feature type="transmembrane region" description="Helical" evidence="7">
    <location>
        <begin position="310"/>
        <end position="331"/>
    </location>
</feature>
<evidence type="ECO:0000256" key="6">
    <source>
        <dbReference type="SAM" id="MobiDB-lite"/>
    </source>
</evidence>
<keyword evidence="7" id="KW-0812">Transmembrane</keyword>
<protein>
    <recommendedName>
        <fullName evidence="8">Hcy-binding domain-containing protein</fullName>
    </recommendedName>
</protein>
<dbReference type="PROSITE" id="PS50970">
    <property type="entry name" value="HCY"/>
    <property type="match status" value="1"/>
</dbReference>
<dbReference type="CDD" id="cd08760">
    <property type="entry name" value="Cyt_b561_FRRS1_like"/>
    <property type="match status" value="1"/>
</dbReference>